<dbReference type="STRING" id="2880.D7G4E3"/>
<organism evidence="4 5">
    <name type="scientific">Ectocarpus siliculosus</name>
    <name type="common">Brown alga</name>
    <name type="synonym">Conferva siliculosa</name>
    <dbReference type="NCBI Taxonomy" id="2880"/>
    <lineage>
        <taxon>Eukaryota</taxon>
        <taxon>Sar</taxon>
        <taxon>Stramenopiles</taxon>
        <taxon>Ochrophyta</taxon>
        <taxon>PX clade</taxon>
        <taxon>Phaeophyceae</taxon>
        <taxon>Ectocarpales</taxon>
        <taxon>Ectocarpaceae</taxon>
        <taxon>Ectocarpus</taxon>
    </lineage>
</organism>
<keyword evidence="1" id="KW-0808">Transferase</keyword>
<name>D7G4E3_ECTSI</name>
<dbReference type="OrthoDB" id="193351at2759"/>
<reference evidence="4 5" key="1">
    <citation type="journal article" date="2010" name="Nature">
        <title>The Ectocarpus genome and the independent evolution of multicellularity in brown algae.</title>
        <authorList>
            <person name="Cock J.M."/>
            <person name="Sterck L."/>
            <person name="Rouze P."/>
            <person name="Scornet D."/>
            <person name="Allen A.E."/>
            <person name="Amoutzias G."/>
            <person name="Anthouard V."/>
            <person name="Artiguenave F."/>
            <person name="Aury J.M."/>
            <person name="Badger J.H."/>
            <person name="Beszteri B."/>
            <person name="Billiau K."/>
            <person name="Bonnet E."/>
            <person name="Bothwell J.H."/>
            <person name="Bowler C."/>
            <person name="Boyen C."/>
            <person name="Brownlee C."/>
            <person name="Carrano C.J."/>
            <person name="Charrier B."/>
            <person name="Cho G.Y."/>
            <person name="Coelho S.M."/>
            <person name="Collen J."/>
            <person name="Corre E."/>
            <person name="Da Silva C."/>
            <person name="Delage L."/>
            <person name="Delaroque N."/>
            <person name="Dittami S.M."/>
            <person name="Doulbeau S."/>
            <person name="Elias M."/>
            <person name="Farnham G."/>
            <person name="Gachon C.M."/>
            <person name="Gschloessl B."/>
            <person name="Heesch S."/>
            <person name="Jabbari K."/>
            <person name="Jubin C."/>
            <person name="Kawai H."/>
            <person name="Kimura K."/>
            <person name="Kloareg B."/>
            <person name="Kupper F.C."/>
            <person name="Lang D."/>
            <person name="Le Bail A."/>
            <person name="Leblanc C."/>
            <person name="Lerouge P."/>
            <person name="Lohr M."/>
            <person name="Lopez P.J."/>
            <person name="Martens C."/>
            <person name="Maumus F."/>
            <person name="Michel G."/>
            <person name="Miranda-Saavedra D."/>
            <person name="Morales J."/>
            <person name="Moreau H."/>
            <person name="Motomura T."/>
            <person name="Nagasato C."/>
            <person name="Napoli C.A."/>
            <person name="Nelson D.R."/>
            <person name="Nyvall-Collen P."/>
            <person name="Peters A.F."/>
            <person name="Pommier C."/>
            <person name="Potin P."/>
            <person name="Poulain J."/>
            <person name="Quesneville H."/>
            <person name="Read B."/>
            <person name="Rensing S.A."/>
            <person name="Ritter A."/>
            <person name="Rousvoal S."/>
            <person name="Samanta M."/>
            <person name="Samson G."/>
            <person name="Schroeder D.C."/>
            <person name="Segurens B."/>
            <person name="Strittmatter M."/>
            <person name="Tonon T."/>
            <person name="Tregear J.W."/>
            <person name="Valentin K."/>
            <person name="von Dassow P."/>
            <person name="Yamagishi T."/>
            <person name="Van de Peer Y."/>
            <person name="Wincker P."/>
        </authorList>
    </citation>
    <scope>NUCLEOTIDE SEQUENCE [LARGE SCALE GENOMIC DNA]</scope>
    <source>
        <strain evidence="5">Ec32 / CCAP1310/4</strain>
    </source>
</reference>
<dbReference type="EMBL" id="FN649760">
    <property type="protein sequence ID" value="CBJ33689.1"/>
    <property type="molecule type" value="Genomic_DNA"/>
</dbReference>
<evidence type="ECO:0000313" key="5">
    <source>
        <dbReference type="Proteomes" id="UP000002630"/>
    </source>
</evidence>
<dbReference type="GO" id="GO:0016757">
    <property type="term" value="F:glycosyltransferase activity"/>
    <property type="evidence" value="ECO:0007669"/>
    <property type="project" value="UniProtKB-KW"/>
</dbReference>
<dbReference type="InterPro" id="IPR001296">
    <property type="entry name" value="Glyco_trans_1"/>
</dbReference>
<evidence type="ECO:0000313" key="4">
    <source>
        <dbReference type="EMBL" id="CBJ33689.1"/>
    </source>
</evidence>
<evidence type="ECO:0000256" key="1">
    <source>
        <dbReference type="ARBA" id="ARBA00022676"/>
    </source>
</evidence>
<dbReference type="Gene3D" id="3.40.50.2000">
    <property type="entry name" value="Glycogen Phosphorylase B"/>
    <property type="match status" value="1"/>
</dbReference>
<dbReference type="AlphaFoldDB" id="D7G4E3"/>
<dbReference type="PANTHER" id="PTHR45947:SF3">
    <property type="entry name" value="SULFOQUINOVOSYL TRANSFERASE SQD2"/>
    <property type="match status" value="1"/>
</dbReference>
<dbReference type="Proteomes" id="UP000002630">
    <property type="component" value="Unassembled WGS sequence"/>
</dbReference>
<sequence>MWADNGTKYYTRERLDKLVQMCGSVDGVYLALIGDGAMGPVLSERHGCWSNSGKRRTKGGVYCRIGFLGHEDLAPVYASADVHVSCSHFETLGNTVLEAHASGTTVVVPRAQGFIDTVNHEEDGFLFDGHRLAEGAAFLARLRDDRDLCASMGERGRQKVQIQSPEMVSKHVLEWYRRTCASTKGQTVTTSLVTVAAERLSSLVAVLMGVGICLFILLVVALWFAVEAVQVFGGSVVRYCHNARNVLGNSSFFNKVSNSYKALTNIPVEREATR</sequence>
<keyword evidence="2" id="KW-0472">Membrane</keyword>
<keyword evidence="2" id="KW-1133">Transmembrane helix</keyword>
<dbReference type="PANTHER" id="PTHR45947">
    <property type="entry name" value="SULFOQUINOVOSYL TRANSFERASE SQD2"/>
    <property type="match status" value="1"/>
</dbReference>
<keyword evidence="1" id="KW-0328">Glycosyltransferase</keyword>
<proteinExistence type="predicted"/>
<dbReference type="InParanoid" id="D7G4E3"/>
<dbReference type="SUPFAM" id="SSF53756">
    <property type="entry name" value="UDP-Glycosyltransferase/glycogen phosphorylase"/>
    <property type="match status" value="1"/>
</dbReference>
<keyword evidence="5" id="KW-1185">Reference proteome</keyword>
<dbReference type="Pfam" id="PF00534">
    <property type="entry name" value="Glycos_transf_1"/>
    <property type="match status" value="1"/>
</dbReference>
<keyword evidence="2" id="KW-0812">Transmembrane</keyword>
<feature type="transmembrane region" description="Helical" evidence="2">
    <location>
        <begin position="203"/>
        <end position="226"/>
    </location>
</feature>
<gene>
    <name evidence="4" type="ORF">Esi_0558_0002</name>
</gene>
<evidence type="ECO:0000259" key="3">
    <source>
        <dbReference type="Pfam" id="PF00534"/>
    </source>
</evidence>
<evidence type="ECO:0000256" key="2">
    <source>
        <dbReference type="SAM" id="Phobius"/>
    </source>
</evidence>
<protein>
    <submittedName>
        <fullName evidence="4">Glycosyltransferase, family GT4</fullName>
    </submittedName>
</protein>
<feature type="domain" description="Glycosyl transferase family 1" evidence="3">
    <location>
        <begin position="65"/>
        <end position="158"/>
    </location>
</feature>
<accession>D7G4E3</accession>
<dbReference type="InterPro" id="IPR050194">
    <property type="entry name" value="Glycosyltransferase_grp1"/>
</dbReference>